<evidence type="ECO:0000256" key="1">
    <source>
        <dbReference type="ARBA" id="ARBA00004141"/>
    </source>
</evidence>
<feature type="region of interest" description="Disordered" evidence="16">
    <location>
        <begin position="248"/>
        <end position="272"/>
    </location>
</feature>
<protein>
    <recommendedName>
        <fullName evidence="15">Cytochrome c oxidase subunit 2</fullName>
        <ecNumber evidence="15">7.1.1.9</ecNumber>
    </recommendedName>
</protein>
<evidence type="ECO:0000256" key="10">
    <source>
        <dbReference type="ARBA" id="ARBA00023008"/>
    </source>
</evidence>
<comment type="function">
    <text evidence="12 15">Subunits I and II form the functional core of the enzyme complex. Electrons originating in cytochrome c are transferred via heme a and Cu(A) to the binuclear center formed by heme a3 and Cu(B).</text>
</comment>
<comment type="subcellular location">
    <subcellularLocation>
        <location evidence="14">Cell membrane</location>
        <topology evidence="14">Multi-pass membrane protein</topology>
    </subcellularLocation>
    <subcellularLocation>
        <location evidence="1">Membrane</location>
        <topology evidence="1">Multi-pass membrane protein</topology>
    </subcellularLocation>
</comment>
<dbReference type="PROSITE" id="PS00078">
    <property type="entry name" value="COX2"/>
    <property type="match status" value="1"/>
</dbReference>
<sequence length="272" mass="29864">MASLVGIALLVASGCSTEQLDTWKRGGMPPPASDRATHTLSLWQGAWIAALAVGVLVWGLIIWAVIAYRRRDDSVPAQVRYHLPIEILYSAVPFVIIAVLFFFTVRDQNAILKVDKNDPPTNVVNVVGQQWSWTFNYENAPGVGTVWETGTPEHLPTLYLPVGQKVGFKLNSPDVVHSFFIPAFLFKMDVFPGKTNYFELTPTKEGEFAGKCAELCGVYHSRMLFTVHVVSKEEYAAHLRQLKAKGQTGLNTGGAASRTQQGLQTEGEGGTK</sequence>
<comment type="catalytic activity">
    <reaction evidence="13 15">
        <text>4 Fe(II)-[cytochrome c] + O2 + 8 H(+)(in) = 4 Fe(III)-[cytochrome c] + 2 H2O + 4 H(+)(out)</text>
        <dbReference type="Rhea" id="RHEA:11436"/>
        <dbReference type="Rhea" id="RHEA-COMP:10350"/>
        <dbReference type="Rhea" id="RHEA-COMP:14399"/>
        <dbReference type="ChEBI" id="CHEBI:15377"/>
        <dbReference type="ChEBI" id="CHEBI:15378"/>
        <dbReference type="ChEBI" id="CHEBI:15379"/>
        <dbReference type="ChEBI" id="CHEBI:29033"/>
        <dbReference type="ChEBI" id="CHEBI:29034"/>
        <dbReference type="EC" id="7.1.1.9"/>
    </reaction>
</comment>
<dbReference type="Gene3D" id="2.60.40.420">
    <property type="entry name" value="Cupredoxins - blue copper proteins"/>
    <property type="match status" value="1"/>
</dbReference>
<dbReference type="SUPFAM" id="SSF81464">
    <property type="entry name" value="Cytochrome c oxidase subunit II-like, transmembrane region"/>
    <property type="match status" value="1"/>
</dbReference>
<keyword evidence="7" id="KW-1278">Translocase</keyword>
<evidence type="ECO:0000256" key="12">
    <source>
        <dbReference type="ARBA" id="ARBA00024688"/>
    </source>
</evidence>
<dbReference type="GO" id="GO:0005507">
    <property type="term" value="F:copper ion binding"/>
    <property type="evidence" value="ECO:0007669"/>
    <property type="project" value="InterPro"/>
</dbReference>
<comment type="cofactor">
    <cofactor evidence="15">
        <name>Cu cation</name>
        <dbReference type="ChEBI" id="CHEBI:23378"/>
    </cofactor>
    <text evidence="15">Binds a copper A center.</text>
</comment>
<proteinExistence type="inferred from homology"/>
<dbReference type="InterPro" id="IPR036257">
    <property type="entry name" value="Cyt_c_oxidase_su2_TM_sf"/>
</dbReference>
<dbReference type="Gene3D" id="1.10.287.90">
    <property type="match status" value="1"/>
</dbReference>
<name>A0A1H1XC05_9ACTN</name>
<evidence type="ECO:0000256" key="8">
    <source>
        <dbReference type="ARBA" id="ARBA00022982"/>
    </source>
</evidence>
<dbReference type="GO" id="GO:0005886">
    <property type="term" value="C:plasma membrane"/>
    <property type="evidence" value="ECO:0007669"/>
    <property type="project" value="UniProtKB-SubCell"/>
</dbReference>
<evidence type="ECO:0000256" key="14">
    <source>
        <dbReference type="RuleBase" id="RU000456"/>
    </source>
</evidence>
<evidence type="ECO:0000256" key="17">
    <source>
        <dbReference type="SAM" id="Phobius"/>
    </source>
</evidence>
<reference evidence="19 20" key="1">
    <citation type="submission" date="2016-10" db="EMBL/GenBank/DDBJ databases">
        <authorList>
            <person name="de Groot N.N."/>
        </authorList>
    </citation>
    <scope>NUCLEOTIDE SEQUENCE [LARGE SCALE GENOMIC DNA]</scope>
    <source>
        <strain evidence="19 20">DSM 22024</strain>
    </source>
</reference>
<evidence type="ECO:0000256" key="7">
    <source>
        <dbReference type="ARBA" id="ARBA00022967"/>
    </source>
</evidence>
<comment type="similarity">
    <text evidence="2 14">Belongs to the cytochrome c oxidase subunit 2 family.</text>
</comment>
<accession>A0A1H1XC05</accession>
<dbReference type="AlphaFoldDB" id="A0A1H1XC05"/>
<evidence type="ECO:0000256" key="9">
    <source>
        <dbReference type="ARBA" id="ARBA00022989"/>
    </source>
</evidence>
<organism evidence="19 20">
    <name type="scientific">Actinopolymorpha singaporensis</name>
    <dbReference type="NCBI Taxonomy" id="117157"/>
    <lineage>
        <taxon>Bacteria</taxon>
        <taxon>Bacillati</taxon>
        <taxon>Actinomycetota</taxon>
        <taxon>Actinomycetes</taxon>
        <taxon>Propionibacteriales</taxon>
        <taxon>Actinopolymorphaceae</taxon>
        <taxon>Actinopolymorpha</taxon>
    </lineage>
</organism>
<evidence type="ECO:0000256" key="6">
    <source>
        <dbReference type="ARBA" id="ARBA00022723"/>
    </source>
</evidence>
<evidence type="ECO:0000313" key="19">
    <source>
        <dbReference type="EMBL" id="SDT06660.1"/>
    </source>
</evidence>
<evidence type="ECO:0000256" key="4">
    <source>
        <dbReference type="ARBA" id="ARBA00022660"/>
    </source>
</evidence>
<dbReference type="EMBL" id="LT629732">
    <property type="protein sequence ID" value="SDT06660.1"/>
    <property type="molecule type" value="Genomic_DNA"/>
</dbReference>
<dbReference type="PRINTS" id="PR01166">
    <property type="entry name" value="CYCOXIDASEII"/>
</dbReference>
<evidence type="ECO:0000256" key="13">
    <source>
        <dbReference type="ARBA" id="ARBA00047816"/>
    </source>
</evidence>
<evidence type="ECO:0000256" key="16">
    <source>
        <dbReference type="SAM" id="MobiDB-lite"/>
    </source>
</evidence>
<dbReference type="InterPro" id="IPR001505">
    <property type="entry name" value="Copper_CuA"/>
</dbReference>
<dbReference type="PROSITE" id="PS50857">
    <property type="entry name" value="COX2_CUA"/>
    <property type="match status" value="1"/>
</dbReference>
<evidence type="ECO:0000313" key="20">
    <source>
        <dbReference type="Proteomes" id="UP000198983"/>
    </source>
</evidence>
<keyword evidence="6 15" id="KW-0479">Metal-binding</keyword>
<dbReference type="STRING" id="117157.SAMN04489717_4906"/>
<dbReference type="PANTHER" id="PTHR22888:SF9">
    <property type="entry name" value="CYTOCHROME C OXIDASE SUBUNIT 2"/>
    <property type="match status" value="1"/>
</dbReference>
<keyword evidence="8 14" id="KW-0249">Electron transport</keyword>
<dbReference type="PANTHER" id="PTHR22888">
    <property type="entry name" value="CYTOCHROME C OXIDASE, SUBUNIT II"/>
    <property type="match status" value="1"/>
</dbReference>
<dbReference type="InterPro" id="IPR008972">
    <property type="entry name" value="Cupredoxin"/>
</dbReference>
<dbReference type="Pfam" id="PF00116">
    <property type="entry name" value="COX2"/>
    <property type="match status" value="1"/>
</dbReference>
<keyword evidence="20" id="KW-1185">Reference proteome</keyword>
<dbReference type="GO" id="GO:0004129">
    <property type="term" value="F:cytochrome-c oxidase activity"/>
    <property type="evidence" value="ECO:0007669"/>
    <property type="project" value="UniProtKB-EC"/>
</dbReference>
<dbReference type="Proteomes" id="UP000198983">
    <property type="component" value="Chromosome I"/>
</dbReference>
<keyword evidence="10 15" id="KW-0186">Copper</keyword>
<dbReference type="InterPro" id="IPR045187">
    <property type="entry name" value="CcO_II"/>
</dbReference>
<evidence type="ECO:0000256" key="11">
    <source>
        <dbReference type="ARBA" id="ARBA00023136"/>
    </source>
</evidence>
<evidence type="ECO:0000256" key="15">
    <source>
        <dbReference type="RuleBase" id="RU004024"/>
    </source>
</evidence>
<dbReference type="InterPro" id="IPR011759">
    <property type="entry name" value="Cyt_c_oxidase_su2_TM_dom"/>
</dbReference>
<dbReference type="InterPro" id="IPR014222">
    <property type="entry name" value="Cyt_c_oxidase_su2"/>
</dbReference>
<dbReference type="GO" id="GO:0016491">
    <property type="term" value="F:oxidoreductase activity"/>
    <property type="evidence" value="ECO:0007669"/>
    <property type="project" value="InterPro"/>
</dbReference>
<dbReference type="NCBIfam" id="TIGR02866">
    <property type="entry name" value="CoxB"/>
    <property type="match status" value="1"/>
</dbReference>
<dbReference type="EC" id="7.1.1.9" evidence="15"/>
<dbReference type="GO" id="GO:0042773">
    <property type="term" value="P:ATP synthesis coupled electron transport"/>
    <property type="evidence" value="ECO:0007669"/>
    <property type="project" value="TreeGrafter"/>
</dbReference>
<feature type="transmembrane region" description="Helical" evidence="17">
    <location>
        <begin position="41"/>
        <end position="66"/>
    </location>
</feature>
<dbReference type="CDD" id="cd13919">
    <property type="entry name" value="CuRO_HCO_II_like_5"/>
    <property type="match status" value="1"/>
</dbReference>
<evidence type="ECO:0000256" key="5">
    <source>
        <dbReference type="ARBA" id="ARBA00022692"/>
    </source>
</evidence>
<dbReference type="InterPro" id="IPR002429">
    <property type="entry name" value="CcO_II-like_C"/>
</dbReference>
<keyword evidence="3 14" id="KW-0813">Transport</keyword>
<evidence type="ECO:0000256" key="3">
    <source>
        <dbReference type="ARBA" id="ARBA00022448"/>
    </source>
</evidence>
<evidence type="ECO:0000256" key="2">
    <source>
        <dbReference type="ARBA" id="ARBA00007866"/>
    </source>
</evidence>
<dbReference type="Pfam" id="PF02790">
    <property type="entry name" value="COX2_TM"/>
    <property type="match status" value="1"/>
</dbReference>
<feature type="domain" description="Cytochrome oxidase subunit II copper A binding" evidence="18">
    <location>
        <begin position="119"/>
        <end position="241"/>
    </location>
</feature>
<keyword evidence="11 17" id="KW-0472">Membrane</keyword>
<evidence type="ECO:0000259" key="18">
    <source>
        <dbReference type="PROSITE" id="PS50857"/>
    </source>
</evidence>
<keyword evidence="5 14" id="KW-0812">Transmembrane</keyword>
<keyword evidence="4 14" id="KW-0679">Respiratory chain</keyword>
<dbReference type="SUPFAM" id="SSF49503">
    <property type="entry name" value="Cupredoxins"/>
    <property type="match status" value="1"/>
</dbReference>
<feature type="transmembrane region" description="Helical" evidence="17">
    <location>
        <begin position="87"/>
        <end position="105"/>
    </location>
</feature>
<gene>
    <name evidence="19" type="ORF">SAMN04489717_4906</name>
</gene>
<keyword evidence="9 17" id="KW-1133">Transmembrane helix</keyword>